<protein>
    <recommendedName>
        <fullName evidence="4">DUF2934 domain-containing protein</fullName>
    </recommendedName>
</protein>
<gene>
    <name evidence="2" type="ORF">NITLEN_10148</name>
</gene>
<name>A0A330L2I1_9BACT</name>
<dbReference type="Pfam" id="PF11154">
    <property type="entry name" value="DUF2934"/>
    <property type="match status" value="1"/>
</dbReference>
<accession>A0A330L2I1</accession>
<sequence>MATVIRTRKTPPTSRLSRADNPIELPDGMRDRIAVKAYELWHERGCRDGRDLEDWLDAETIVTEEIHEARE</sequence>
<evidence type="ECO:0000256" key="1">
    <source>
        <dbReference type="SAM" id="MobiDB-lite"/>
    </source>
</evidence>
<reference evidence="3" key="1">
    <citation type="submission" date="2018-04" db="EMBL/GenBank/DDBJ databases">
        <authorList>
            <person name="Lucker S."/>
            <person name="Sakoula D."/>
        </authorList>
    </citation>
    <scope>NUCLEOTIDE SEQUENCE [LARGE SCALE GENOMIC DNA]</scope>
</reference>
<feature type="region of interest" description="Disordered" evidence="1">
    <location>
        <begin position="1"/>
        <end position="23"/>
    </location>
</feature>
<dbReference type="RefSeq" id="WP_121987664.1">
    <property type="nucleotide sequence ID" value="NZ_OUNR01000001.1"/>
</dbReference>
<keyword evidence="3" id="KW-1185">Reference proteome</keyword>
<dbReference type="AlphaFoldDB" id="A0A330L2I1"/>
<dbReference type="EMBL" id="OUNR01000001">
    <property type="protein sequence ID" value="SPP63062.1"/>
    <property type="molecule type" value="Genomic_DNA"/>
</dbReference>
<proteinExistence type="predicted"/>
<evidence type="ECO:0000313" key="3">
    <source>
        <dbReference type="Proteomes" id="UP000248168"/>
    </source>
</evidence>
<dbReference type="InterPro" id="IPR021327">
    <property type="entry name" value="DUF2934"/>
</dbReference>
<organism evidence="2 3">
    <name type="scientific">Nitrospira lenta</name>
    <dbReference type="NCBI Taxonomy" id="1436998"/>
    <lineage>
        <taxon>Bacteria</taxon>
        <taxon>Pseudomonadati</taxon>
        <taxon>Nitrospirota</taxon>
        <taxon>Nitrospiria</taxon>
        <taxon>Nitrospirales</taxon>
        <taxon>Nitrospiraceae</taxon>
        <taxon>Nitrospira</taxon>
    </lineage>
</organism>
<dbReference type="InParanoid" id="A0A330L2I1"/>
<dbReference type="Proteomes" id="UP000248168">
    <property type="component" value="Unassembled WGS sequence"/>
</dbReference>
<evidence type="ECO:0000313" key="2">
    <source>
        <dbReference type="EMBL" id="SPP63062.1"/>
    </source>
</evidence>
<evidence type="ECO:0008006" key="4">
    <source>
        <dbReference type="Google" id="ProtNLM"/>
    </source>
</evidence>
<dbReference type="OrthoDB" id="9811127at2"/>